<dbReference type="AlphaFoldDB" id="A0A371PM05"/>
<protein>
    <submittedName>
        <fullName evidence="1">Uncharacterized protein</fullName>
    </submittedName>
</protein>
<evidence type="ECO:0000313" key="2">
    <source>
        <dbReference type="Proteomes" id="UP000261905"/>
    </source>
</evidence>
<name>A0A371PM05_9BACL</name>
<dbReference type="EMBL" id="QUBQ01000001">
    <property type="protein sequence ID" value="REK77163.1"/>
    <property type="molecule type" value="Genomic_DNA"/>
</dbReference>
<comment type="caution">
    <text evidence="1">The sequence shown here is derived from an EMBL/GenBank/DDBJ whole genome shotgun (WGS) entry which is preliminary data.</text>
</comment>
<reference evidence="1 2" key="1">
    <citation type="submission" date="2018-08" db="EMBL/GenBank/DDBJ databases">
        <title>Paenibacillus sp. M4BSY-1, whole genome shotgun sequence.</title>
        <authorList>
            <person name="Tuo L."/>
        </authorList>
    </citation>
    <scope>NUCLEOTIDE SEQUENCE [LARGE SCALE GENOMIC DNA]</scope>
    <source>
        <strain evidence="1 2">M4BSY-1</strain>
    </source>
</reference>
<dbReference type="Proteomes" id="UP000261905">
    <property type="component" value="Unassembled WGS sequence"/>
</dbReference>
<proteinExistence type="predicted"/>
<gene>
    <name evidence="1" type="ORF">DX130_09215</name>
</gene>
<accession>A0A371PM05</accession>
<organism evidence="1 2">
    <name type="scientific">Paenibacillus paeoniae</name>
    <dbReference type="NCBI Taxonomy" id="2292705"/>
    <lineage>
        <taxon>Bacteria</taxon>
        <taxon>Bacillati</taxon>
        <taxon>Bacillota</taxon>
        <taxon>Bacilli</taxon>
        <taxon>Bacillales</taxon>
        <taxon>Paenibacillaceae</taxon>
        <taxon>Paenibacillus</taxon>
    </lineage>
</organism>
<evidence type="ECO:0000313" key="1">
    <source>
        <dbReference type="EMBL" id="REK77163.1"/>
    </source>
</evidence>
<keyword evidence="2" id="KW-1185">Reference proteome</keyword>
<sequence>MLVIVFVMQEMTGRKLRLLEVRTIGIIGEMARNLWDGNRLKAKNGDDRNEILCIAINHNCNYIAQLNHLSRK</sequence>